<dbReference type="HAMAP" id="MF_01331_A">
    <property type="entry name" value="Ribosomal_uL22_A"/>
    <property type="match status" value="1"/>
</dbReference>
<keyword evidence="3 4" id="KW-0687">Ribonucleoprotein</keyword>
<evidence type="ECO:0000256" key="2">
    <source>
        <dbReference type="ARBA" id="ARBA00022980"/>
    </source>
</evidence>
<proteinExistence type="inferred from homology"/>
<dbReference type="InterPro" id="IPR057265">
    <property type="entry name" value="Ribosomal_uL22_arc-type"/>
</dbReference>
<dbReference type="NCBIfam" id="NF003260">
    <property type="entry name" value="PRK04223.1"/>
    <property type="match status" value="1"/>
</dbReference>
<keyword evidence="4 6" id="KW-0694">RNA-binding</keyword>
<organism evidence="7 8">
    <name type="scientific">Candidatus Nitrosocaldus cavascurensis</name>
    <dbReference type="NCBI Taxonomy" id="2058097"/>
    <lineage>
        <taxon>Archaea</taxon>
        <taxon>Nitrososphaerota</taxon>
        <taxon>Nitrososphaeria</taxon>
        <taxon>Candidatus Nitrosocaldales</taxon>
        <taxon>Candidatus Nitrosocaldaceae</taxon>
        <taxon>Candidatus Nitrosocaldus</taxon>
    </lineage>
</organism>
<evidence type="ECO:0000313" key="7">
    <source>
        <dbReference type="EMBL" id="SPC34006.1"/>
    </source>
</evidence>
<comment type="subunit">
    <text evidence="4 6">Part of the 50S ribosomal subunit.</text>
</comment>
<dbReference type="EMBL" id="LT981265">
    <property type="protein sequence ID" value="SPC34006.1"/>
    <property type="molecule type" value="Genomic_DNA"/>
</dbReference>
<dbReference type="GeneID" id="41594886"/>
<evidence type="ECO:0000256" key="1">
    <source>
        <dbReference type="ARBA" id="ARBA00009451"/>
    </source>
</evidence>
<dbReference type="PANTHER" id="PTHR11593:SF10">
    <property type="entry name" value="60S RIBOSOMAL PROTEIN L17"/>
    <property type="match status" value="1"/>
</dbReference>
<comment type="function">
    <text evidence="4">The globular domain of the protein is located near the polypeptide exit tunnel on the outside of the subunit, while an extended beta-hairpin is found that lines the wall of the exit tunnel in the center of the 70S ribosome.</text>
</comment>
<dbReference type="RefSeq" id="WP_103287238.1">
    <property type="nucleotide sequence ID" value="NZ_LT981265.1"/>
</dbReference>
<dbReference type="GO" id="GO:0022625">
    <property type="term" value="C:cytosolic large ribosomal subunit"/>
    <property type="evidence" value="ECO:0007669"/>
    <property type="project" value="UniProtKB-UniRule"/>
</dbReference>
<dbReference type="SUPFAM" id="SSF54843">
    <property type="entry name" value="Ribosomal protein L22"/>
    <property type="match status" value="1"/>
</dbReference>
<evidence type="ECO:0000256" key="6">
    <source>
        <dbReference type="RuleBase" id="RU004007"/>
    </source>
</evidence>
<dbReference type="KEGG" id="ncv:NCAV_0828"/>
<keyword evidence="4 6" id="KW-0699">rRNA-binding</keyword>
<accession>A0A2K5AQS6</accession>
<protein>
    <recommendedName>
        <fullName evidence="4">Large ribosomal subunit protein uL22</fullName>
    </recommendedName>
</protein>
<evidence type="ECO:0000256" key="4">
    <source>
        <dbReference type="HAMAP-Rule" id="MF_01331"/>
    </source>
</evidence>
<sequence>MPEFDYTFKKQYDKSKHVRASIREVDISHKHAIEICNAIKGMKLEKAKEYLEKVVAKEIPVPFRHYHTKVGHRSELKGKNAFPAGRYPVKAAREILRLLANLEANSEYKGMDLDRVTIIHACAYPGVKIRKFMPRAFGRGSARFNTLTHVELVASEK</sequence>
<evidence type="ECO:0000256" key="3">
    <source>
        <dbReference type="ARBA" id="ARBA00023274"/>
    </source>
</evidence>
<dbReference type="Gene3D" id="3.90.470.10">
    <property type="entry name" value="Ribosomal protein L22/L17"/>
    <property type="match status" value="1"/>
</dbReference>
<keyword evidence="2 4" id="KW-0689">Ribosomal protein</keyword>
<dbReference type="GO" id="GO:0019843">
    <property type="term" value="F:rRNA binding"/>
    <property type="evidence" value="ECO:0007669"/>
    <property type="project" value="UniProtKB-UniRule"/>
</dbReference>
<dbReference type="PANTHER" id="PTHR11593">
    <property type="entry name" value="60S RIBOSOMAL PROTEIN L17"/>
    <property type="match status" value="1"/>
</dbReference>
<reference evidence="8" key="1">
    <citation type="submission" date="2018-01" db="EMBL/GenBank/DDBJ databases">
        <authorList>
            <person name="Kerou L M."/>
        </authorList>
    </citation>
    <scope>NUCLEOTIDE SEQUENCE [LARGE SCALE GENOMIC DNA]</scope>
    <source>
        <strain evidence="8">SCU2</strain>
    </source>
</reference>
<name>A0A2K5AQS6_9ARCH</name>
<dbReference type="GO" id="GO:0002181">
    <property type="term" value="P:cytoplasmic translation"/>
    <property type="evidence" value="ECO:0007669"/>
    <property type="project" value="TreeGrafter"/>
</dbReference>
<evidence type="ECO:0000256" key="5">
    <source>
        <dbReference type="RuleBase" id="RU004005"/>
    </source>
</evidence>
<dbReference type="Proteomes" id="UP000236248">
    <property type="component" value="Chromosome NCAV"/>
</dbReference>
<comment type="similarity">
    <text evidence="1 4 5">Belongs to the universal ribosomal protein uL22 family.</text>
</comment>
<comment type="function">
    <text evidence="4 6">This protein binds specifically to 23S rRNA. It makes multiple contacts with different domains of the 23S rRNA in the assembled 50S subunit and ribosome.</text>
</comment>
<dbReference type="NCBIfam" id="TIGR01038">
    <property type="entry name" value="uL22_arch_euk"/>
    <property type="match status" value="1"/>
</dbReference>
<dbReference type="InterPro" id="IPR036394">
    <property type="entry name" value="Ribosomal_uL22_sf"/>
</dbReference>
<dbReference type="AlphaFoldDB" id="A0A2K5AQS6"/>
<dbReference type="Pfam" id="PF00237">
    <property type="entry name" value="Ribosomal_L22"/>
    <property type="match status" value="1"/>
</dbReference>
<dbReference type="GO" id="GO:0003735">
    <property type="term" value="F:structural constituent of ribosome"/>
    <property type="evidence" value="ECO:0007669"/>
    <property type="project" value="UniProtKB-UniRule"/>
</dbReference>
<dbReference type="InterPro" id="IPR005721">
    <property type="entry name" value="Ribosomal_uL22_euk/arc"/>
</dbReference>
<evidence type="ECO:0000313" key="8">
    <source>
        <dbReference type="Proteomes" id="UP000236248"/>
    </source>
</evidence>
<gene>
    <name evidence="7" type="primary">rpl22p</name>
    <name evidence="4" type="synonym">rpl22</name>
    <name evidence="7" type="ORF">NCAV_0828</name>
</gene>
<dbReference type="InterPro" id="IPR001063">
    <property type="entry name" value="Ribosomal_uL22"/>
</dbReference>
<keyword evidence="8" id="KW-1185">Reference proteome</keyword>